<dbReference type="AlphaFoldDB" id="A0A854E947"/>
<evidence type="ECO:0000259" key="3">
    <source>
        <dbReference type="PROSITE" id="PS50093"/>
    </source>
</evidence>
<dbReference type="PROSITE" id="PS50093">
    <property type="entry name" value="PKD"/>
    <property type="match status" value="1"/>
</dbReference>
<feature type="compositionally biased region" description="Basic and acidic residues" evidence="1">
    <location>
        <begin position="40"/>
        <end position="56"/>
    </location>
</feature>
<feature type="domain" description="PKD" evidence="3">
    <location>
        <begin position="186"/>
        <end position="209"/>
    </location>
</feature>
<protein>
    <submittedName>
        <fullName evidence="4">Zinc transporter</fullName>
    </submittedName>
</protein>
<evidence type="ECO:0000313" key="5">
    <source>
        <dbReference type="Proteomes" id="UP000187035"/>
    </source>
</evidence>
<evidence type="ECO:0000256" key="1">
    <source>
        <dbReference type="SAM" id="MobiDB-lite"/>
    </source>
</evidence>
<feature type="compositionally biased region" description="Polar residues" evidence="1">
    <location>
        <begin position="57"/>
        <end position="82"/>
    </location>
</feature>
<dbReference type="InterPro" id="IPR000601">
    <property type="entry name" value="PKD_dom"/>
</dbReference>
<feature type="signal peptide" evidence="2">
    <location>
        <begin position="1"/>
        <end position="22"/>
    </location>
</feature>
<sequence length="280" mass="30725">MSFRRHVTVLAMVCATALSPTAASNPDTSQDSGGPVNWRAETDDNHVVTHGERRETVAQSQPPATEQPESPASSETEVQYSDSDTKLATPHRNCRTYQDENKKMHAVCRPEPEPEPAVESEAPAEPRVITITTREAATLIAQGSGITRQPPGPKVVISKAFIVYTNPTARHQTTTILGTTIDVEFTPTSYTWSWGDGTTTTTTDPGHPYPHQTVTHHYQHTATAVTTTLTTTWTTRYHPQGDTTWHTIEGTITTTETSTPYDLVRITSYLTDDAEEAQGH</sequence>
<reference evidence="4 5" key="1">
    <citation type="submission" date="2016-12" db="EMBL/GenBank/DDBJ databases">
        <title>Genomic comparison of strains in the 'Actinomyces naeslundii' group.</title>
        <authorList>
            <person name="Mughal S.R."/>
            <person name="Do T."/>
            <person name="Gilbert S.C."/>
            <person name="Witherden E.A."/>
            <person name="Didelot X."/>
            <person name="Beighton D."/>
        </authorList>
    </citation>
    <scope>NUCLEOTIDE SEQUENCE [LARGE SCALE GENOMIC DNA]</scope>
    <source>
        <strain evidence="4 5">NCTC 10301</strain>
    </source>
</reference>
<dbReference type="Proteomes" id="UP000187035">
    <property type="component" value="Unassembled WGS sequence"/>
</dbReference>
<proteinExistence type="predicted"/>
<feature type="chain" id="PRO_5039571283" evidence="2">
    <location>
        <begin position="23"/>
        <end position="280"/>
    </location>
</feature>
<name>A0A854E947_ACTNA</name>
<feature type="region of interest" description="Disordered" evidence="1">
    <location>
        <begin position="20"/>
        <end position="97"/>
    </location>
</feature>
<keyword evidence="2" id="KW-0732">Signal</keyword>
<comment type="caution">
    <text evidence="4">The sequence shown here is derived from an EMBL/GenBank/DDBJ whole genome shotgun (WGS) entry which is preliminary data.</text>
</comment>
<organism evidence="4 5">
    <name type="scientific">Actinomyces naeslundii</name>
    <dbReference type="NCBI Taxonomy" id="1655"/>
    <lineage>
        <taxon>Bacteria</taxon>
        <taxon>Bacillati</taxon>
        <taxon>Actinomycetota</taxon>
        <taxon>Actinomycetes</taxon>
        <taxon>Actinomycetales</taxon>
        <taxon>Actinomycetaceae</taxon>
        <taxon>Actinomyces</taxon>
    </lineage>
</organism>
<accession>A0A854E947</accession>
<dbReference type="EMBL" id="MSRR01000027">
    <property type="protein sequence ID" value="OMG33281.1"/>
    <property type="molecule type" value="Genomic_DNA"/>
</dbReference>
<feature type="compositionally biased region" description="Polar residues" evidence="1">
    <location>
        <begin position="20"/>
        <end position="32"/>
    </location>
</feature>
<evidence type="ECO:0000313" key="4">
    <source>
        <dbReference type="EMBL" id="OMG33281.1"/>
    </source>
</evidence>
<gene>
    <name evidence="4" type="ORF">BKH33_11390</name>
</gene>
<evidence type="ECO:0000256" key="2">
    <source>
        <dbReference type="SAM" id="SignalP"/>
    </source>
</evidence>